<organism evidence="1">
    <name type="scientific">Rhizophora mucronata</name>
    <name type="common">Asiatic mangrove</name>
    <dbReference type="NCBI Taxonomy" id="61149"/>
    <lineage>
        <taxon>Eukaryota</taxon>
        <taxon>Viridiplantae</taxon>
        <taxon>Streptophyta</taxon>
        <taxon>Embryophyta</taxon>
        <taxon>Tracheophyta</taxon>
        <taxon>Spermatophyta</taxon>
        <taxon>Magnoliopsida</taxon>
        <taxon>eudicotyledons</taxon>
        <taxon>Gunneridae</taxon>
        <taxon>Pentapetalae</taxon>
        <taxon>rosids</taxon>
        <taxon>fabids</taxon>
        <taxon>Malpighiales</taxon>
        <taxon>Rhizophoraceae</taxon>
        <taxon>Rhizophora</taxon>
    </lineage>
</organism>
<accession>A0A2P2QHW7</accession>
<proteinExistence type="predicted"/>
<reference evidence="1" key="1">
    <citation type="submission" date="2018-02" db="EMBL/GenBank/DDBJ databases">
        <title>Rhizophora mucronata_Transcriptome.</title>
        <authorList>
            <person name="Meera S.P."/>
            <person name="Sreeshan A."/>
            <person name="Augustine A."/>
        </authorList>
    </citation>
    <scope>NUCLEOTIDE SEQUENCE</scope>
    <source>
        <tissue evidence="1">Leaf</tissue>
    </source>
</reference>
<name>A0A2P2QHW7_RHIMU</name>
<sequence length="33" mass="3791">MKSHRQACLSLNIVQTRLLNETKFMLAASKMLI</sequence>
<evidence type="ECO:0000313" key="1">
    <source>
        <dbReference type="EMBL" id="MBX66495.1"/>
    </source>
</evidence>
<protein>
    <submittedName>
        <fullName evidence="1">Uncharacterized protein</fullName>
    </submittedName>
</protein>
<dbReference type="AlphaFoldDB" id="A0A2P2QHW7"/>
<dbReference type="EMBL" id="GGEC01086011">
    <property type="protein sequence ID" value="MBX66495.1"/>
    <property type="molecule type" value="Transcribed_RNA"/>
</dbReference>